<evidence type="ECO:0000259" key="2">
    <source>
        <dbReference type="Pfam" id="PF12489"/>
    </source>
</evidence>
<feature type="coiled-coil region" evidence="1">
    <location>
        <begin position="3"/>
        <end position="30"/>
    </location>
</feature>
<keyword evidence="4" id="KW-1185">Reference proteome</keyword>
<dbReference type="EMBL" id="BMAT01010563">
    <property type="protein sequence ID" value="GFS27784.1"/>
    <property type="molecule type" value="Genomic_DNA"/>
</dbReference>
<dbReference type="InterPro" id="IPR022174">
    <property type="entry name" value="NCOA4_N"/>
</dbReference>
<evidence type="ECO:0000313" key="3">
    <source>
        <dbReference type="EMBL" id="GFS27784.1"/>
    </source>
</evidence>
<dbReference type="AlphaFoldDB" id="A0AAV4JYM5"/>
<gene>
    <name evidence="3" type="ORF">ElyMa_005303900</name>
</gene>
<evidence type="ECO:0000313" key="4">
    <source>
        <dbReference type="Proteomes" id="UP000762676"/>
    </source>
</evidence>
<dbReference type="GO" id="GO:0006879">
    <property type="term" value="P:intracellular iron ion homeostasis"/>
    <property type="evidence" value="ECO:0007669"/>
    <property type="project" value="InterPro"/>
</dbReference>
<dbReference type="PANTHER" id="PTHR17085:SF3">
    <property type="entry name" value="NUCLEAR RECEPTOR COACTIVATOR 4"/>
    <property type="match status" value="1"/>
</dbReference>
<dbReference type="InterPro" id="IPR039947">
    <property type="entry name" value="NCoA-4"/>
</dbReference>
<feature type="domain" description="Nuclear receptor coactivator 4 N-terminal" evidence="2">
    <location>
        <begin position="25"/>
        <end position="127"/>
    </location>
</feature>
<keyword evidence="1" id="KW-0175">Coiled coil</keyword>
<reference evidence="3 4" key="1">
    <citation type="journal article" date="2021" name="Elife">
        <title>Chloroplast acquisition without the gene transfer in kleptoplastic sea slugs, Plakobranchus ocellatus.</title>
        <authorList>
            <person name="Maeda T."/>
            <person name="Takahashi S."/>
            <person name="Yoshida T."/>
            <person name="Shimamura S."/>
            <person name="Takaki Y."/>
            <person name="Nagai Y."/>
            <person name="Toyoda A."/>
            <person name="Suzuki Y."/>
            <person name="Arimoto A."/>
            <person name="Ishii H."/>
            <person name="Satoh N."/>
            <person name="Nishiyama T."/>
            <person name="Hasebe M."/>
            <person name="Maruyama T."/>
            <person name="Minagawa J."/>
            <person name="Obokata J."/>
            <person name="Shigenobu S."/>
        </authorList>
    </citation>
    <scope>NUCLEOTIDE SEQUENCE [LARGE SCALE GENOMIC DNA]</scope>
</reference>
<sequence>MDYTEVKERVNQLEGAIKRLDSVRKHLSRNASDIKTEIHASVSRNLECLRGREVSLLGAVDQVLAVKEDTLQGQQARLNQALGVLHTSLSMTGTTETDRQQITETLDRLNKVELSPEETPYISFRADHLGLREAILGYGRVDANGLPLVTAFEDPSKPSASLPRHFEEYEDVDHHVFYKTLNHSQAKQVPGTSINVTIPKLSNRVEDWLQKKTSPPGSDKSYRAARPSCLPQRVRSETTVAASTPGSSCSLNNWLSLIKQHADLEEEHDFEITDNTARLYGKSATPTSVNVWLAQAYSQLRKLSVSHGNQKSLDLFAHISKESSAWLQPSAHMKNGTISASPSVVKQRDSNSPASVNMRNKLFSHISTQREDWLHNESKACKSTDKSVAAAMSTHCAYDTRNWLVNEEEKNGSSQPRVSAVELEDVCRANELCCSMSECVSKPDCVTMFLCSEVVSKPTPTPTRSSRDKNNRSTATFDFQQWASTKLDDWLAPSPAPAQVAITTCKAPVEEKLEKLSIDMQMAEKMEAKEAEADSCDLFHMIPGLMDPVWQATTNQKGVKEEENLWLRKSPSLNHSDAPFEEWLSRAKSGSGEDSEGWSVVSDSFSVQSEQLAMDVATADHYINKWLL</sequence>
<name>A0AAV4JYM5_9GAST</name>
<dbReference type="PANTHER" id="PTHR17085">
    <property type="entry name" value="NUCLEAR RECEPTOR COACTIVATOR 4"/>
    <property type="match status" value="1"/>
</dbReference>
<comment type="caution">
    <text evidence="3">The sequence shown here is derived from an EMBL/GenBank/DDBJ whole genome shotgun (WGS) entry which is preliminary data.</text>
</comment>
<dbReference type="Pfam" id="PF12489">
    <property type="entry name" value="ARA70"/>
    <property type="match status" value="1"/>
</dbReference>
<evidence type="ECO:0000256" key="1">
    <source>
        <dbReference type="SAM" id="Coils"/>
    </source>
</evidence>
<keyword evidence="3" id="KW-0675">Receptor</keyword>
<dbReference type="GO" id="GO:0009725">
    <property type="term" value="P:response to hormone"/>
    <property type="evidence" value="ECO:0007669"/>
    <property type="project" value="TreeGrafter"/>
</dbReference>
<dbReference type="GO" id="GO:0003713">
    <property type="term" value="F:transcription coactivator activity"/>
    <property type="evidence" value="ECO:0007669"/>
    <property type="project" value="InterPro"/>
</dbReference>
<dbReference type="Proteomes" id="UP000762676">
    <property type="component" value="Unassembled WGS sequence"/>
</dbReference>
<accession>A0AAV4JYM5</accession>
<organism evidence="3 4">
    <name type="scientific">Elysia marginata</name>
    <dbReference type="NCBI Taxonomy" id="1093978"/>
    <lineage>
        <taxon>Eukaryota</taxon>
        <taxon>Metazoa</taxon>
        <taxon>Spiralia</taxon>
        <taxon>Lophotrochozoa</taxon>
        <taxon>Mollusca</taxon>
        <taxon>Gastropoda</taxon>
        <taxon>Heterobranchia</taxon>
        <taxon>Euthyneura</taxon>
        <taxon>Panpulmonata</taxon>
        <taxon>Sacoglossa</taxon>
        <taxon>Placobranchoidea</taxon>
        <taxon>Plakobranchidae</taxon>
        <taxon>Elysia</taxon>
    </lineage>
</organism>
<protein>
    <submittedName>
        <fullName evidence="3">Nuclear receptor coactivator 4</fullName>
    </submittedName>
</protein>
<proteinExistence type="predicted"/>